<comment type="caution">
    <text evidence="2">The sequence shown here is derived from an EMBL/GenBank/DDBJ whole genome shotgun (WGS) entry which is preliminary data.</text>
</comment>
<sequence length="234" mass="26522">MYTEIADWWPLLSDPADYREEAAFFLGVLERFSTQPIRTLLELGSGGGNNASHLKAEIELTLVDLSPGMLTVSRKLNPECEHLSGDMRTVRLQREFDAVFIHDAIMYMLTREDLRRAIDTAYLHCRTGGIALFVPDQVRETFQSRFHSGGHDDGMRGIRYLQWDLPADPTVTHTDTDFVYLIRDGSGEPRVITDRHRFGLFPRADWMEALSAAGFEPSVVPDVFGRELFVGVKS</sequence>
<reference evidence="2" key="2">
    <citation type="journal article" date="2021" name="Microbiome">
        <title>Successional dynamics and alternative stable states in a saline activated sludge microbial community over 9 years.</title>
        <authorList>
            <person name="Wang Y."/>
            <person name="Ye J."/>
            <person name="Ju F."/>
            <person name="Liu L."/>
            <person name="Boyd J.A."/>
            <person name="Deng Y."/>
            <person name="Parks D.H."/>
            <person name="Jiang X."/>
            <person name="Yin X."/>
            <person name="Woodcroft B.J."/>
            <person name="Tyson G.W."/>
            <person name="Hugenholtz P."/>
            <person name="Polz M.F."/>
            <person name="Zhang T."/>
        </authorList>
    </citation>
    <scope>NUCLEOTIDE SEQUENCE</scope>
    <source>
        <strain evidence="2">HKST-UBA01</strain>
    </source>
</reference>
<organism evidence="2 3">
    <name type="scientific">Eiseniibacteriota bacterium</name>
    <dbReference type="NCBI Taxonomy" id="2212470"/>
    <lineage>
        <taxon>Bacteria</taxon>
        <taxon>Candidatus Eiseniibacteriota</taxon>
    </lineage>
</organism>
<keyword evidence="2" id="KW-0808">Transferase</keyword>
<name>A0A956LXQ3_UNCEI</name>
<feature type="domain" description="Methyltransferase" evidence="1">
    <location>
        <begin position="41"/>
        <end position="129"/>
    </location>
</feature>
<reference evidence="2" key="1">
    <citation type="submission" date="2020-04" db="EMBL/GenBank/DDBJ databases">
        <authorList>
            <person name="Zhang T."/>
        </authorList>
    </citation>
    <scope>NUCLEOTIDE SEQUENCE</scope>
    <source>
        <strain evidence="2">HKST-UBA01</strain>
    </source>
</reference>
<evidence type="ECO:0000259" key="1">
    <source>
        <dbReference type="Pfam" id="PF13649"/>
    </source>
</evidence>
<dbReference type="InterPro" id="IPR029063">
    <property type="entry name" value="SAM-dependent_MTases_sf"/>
</dbReference>
<dbReference type="Proteomes" id="UP000697710">
    <property type="component" value="Unassembled WGS sequence"/>
</dbReference>
<dbReference type="Gene3D" id="3.40.50.150">
    <property type="entry name" value="Vaccinia Virus protein VP39"/>
    <property type="match status" value="1"/>
</dbReference>
<protein>
    <submittedName>
        <fullName evidence="2">Class I SAM-dependent methyltransferase</fullName>
    </submittedName>
</protein>
<evidence type="ECO:0000313" key="3">
    <source>
        <dbReference type="Proteomes" id="UP000697710"/>
    </source>
</evidence>
<dbReference type="EMBL" id="JAGQHR010000159">
    <property type="protein sequence ID" value="MCA9727404.1"/>
    <property type="molecule type" value="Genomic_DNA"/>
</dbReference>
<dbReference type="InterPro" id="IPR041698">
    <property type="entry name" value="Methyltransf_25"/>
</dbReference>
<evidence type="ECO:0000313" key="2">
    <source>
        <dbReference type="EMBL" id="MCA9727404.1"/>
    </source>
</evidence>
<dbReference type="GO" id="GO:0032259">
    <property type="term" value="P:methylation"/>
    <property type="evidence" value="ECO:0007669"/>
    <property type="project" value="UniProtKB-KW"/>
</dbReference>
<dbReference type="GO" id="GO:0008168">
    <property type="term" value="F:methyltransferase activity"/>
    <property type="evidence" value="ECO:0007669"/>
    <property type="project" value="UniProtKB-KW"/>
</dbReference>
<proteinExistence type="predicted"/>
<accession>A0A956LXQ3</accession>
<dbReference type="Pfam" id="PF13649">
    <property type="entry name" value="Methyltransf_25"/>
    <property type="match status" value="1"/>
</dbReference>
<dbReference type="Gene3D" id="2.20.130.10">
    <property type="entry name" value="CAC2371-like domains"/>
    <property type="match status" value="1"/>
</dbReference>
<dbReference type="AlphaFoldDB" id="A0A956LXQ3"/>
<gene>
    <name evidence="2" type="ORF">KC729_06960</name>
</gene>
<dbReference type="SUPFAM" id="SSF53335">
    <property type="entry name" value="S-adenosyl-L-methionine-dependent methyltransferases"/>
    <property type="match status" value="1"/>
</dbReference>
<keyword evidence="2" id="KW-0489">Methyltransferase</keyword>
<dbReference type="CDD" id="cd02440">
    <property type="entry name" value="AdoMet_MTases"/>
    <property type="match status" value="1"/>
</dbReference>